<dbReference type="EC" id="3.2.1.52" evidence="7"/>
<gene>
    <name evidence="13" type="ORF">QYM36_017036</name>
</gene>
<dbReference type="GO" id="GO:0004563">
    <property type="term" value="F:beta-N-acetylhexosaminidase activity"/>
    <property type="evidence" value="ECO:0007669"/>
    <property type="project" value="UniProtKB-EC"/>
</dbReference>
<dbReference type="FunFam" id="3.20.20.80:FF:000063">
    <property type="entry name" value="Beta-hexosaminidase"/>
    <property type="match status" value="1"/>
</dbReference>
<keyword evidence="3 10" id="KW-0732">Signal</keyword>
<dbReference type="GO" id="GO:0005764">
    <property type="term" value="C:lysosome"/>
    <property type="evidence" value="ECO:0007669"/>
    <property type="project" value="TreeGrafter"/>
</dbReference>
<dbReference type="GO" id="GO:0005975">
    <property type="term" value="P:carbohydrate metabolic process"/>
    <property type="evidence" value="ECO:0007669"/>
    <property type="project" value="InterPro"/>
</dbReference>
<evidence type="ECO:0000256" key="2">
    <source>
        <dbReference type="ARBA" id="ARBA00006285"/>
    </source>
</evidence>
<dbReference type="SUPFAM" id="SSF55545">
    <property type="entry name" value="beta-N-acetylhexosaminidase-like domain"/>
    <property type="match status" value="1"/>
</dbReference>
<evidence type="ECO:0000256" key="7">
    <source>
        <dbReference type="PIRNR" id="PIRNR001093"/>
    </source>
</evidence>
<protein>
    <recommendedName>
        <fullName evidence="7">Beta-hexosaminidase</fullName>
        <ecNumber evidence="7">3.2.1.52</ecNumber>
    </recommendedName>
</protein>
<evidence type="ECO:0000313" key="14">
    <source>
        <dbReference type="Proteomes" id="UP001187531"/>
    </source>
</evidence>
<feature type="disulfide bond" evidence="9">
    <location>
        <begin position="77"/>
        <end position="130"/>
    </location>
</feature>
<dbReference type="PRINTS" id="PR00738">
    <property type="entry name" value="GLHYDRLASE20"/>
</dbReference>
<dbReference type="PIRSF" id="PIRSF001093">
    <property type="entry name" value="B-hxosamndse_ab_euk"/>
    <property type="match status" value="1"/>
</dbReference>
<dbReference type="InterPro" id="IPR029019">
    <property type="entry name" value="HEX_eukaryotic_N"/>
</dbReference>
<dbReference type="InterPro" id="IPR017853">
    <property type="entry name" value="GH"/>
</dbReference>
<dbReference type="PANTHER" id="PTHR22600:SF21">
    <property type="entry name" value="BETA-HEXOSAMINIDASE A"/>
    <property type="match status" value="1"/>
</dbReference>
<dbReference type="Pfam" id="PF00728">
    <property type="entry name" value="Glyco_hydro_20"/>
    <property type="match status" value="1"/>
</dbReference>
<dbReference type="Proteomes" id="UP001187531">
    <property type="component" value="Unassembled WGS sequence"/>
</dbReference>
<feature type="disulfide bond" evidence="9">
    <location>
        <begin position="535"/>
        <end position="553"/>
    </location>
</feature>
<dbReference type="InterPro" id="IPR029018">
    <property type="entry name" value="Hex-like_dom2"/>
</dbReference>
<feature type="signal peptide" evidence="10">
    <location>
        <begin position="1"/>
        <end position="22"/>
    </location>
</feature>
<reference evidence="13" key="1">
    <citation type="submission" date="2023-07" db="EMBL/GenBank/DDBJ databases">
        <title>Chromosome-level genome assembly of Artemia franciscana.</title>
        <authorList>
            <person name="Jo E."/>
        </authorList>
    </citation>
    <scope>NUCLEOTIDE SEQUENCE</scope>
    <source>
        <tissue evidence="13">Whole body</tissue>
    </source>
</reference>
<feature type="active site" description="Proton donor" evidence="8">
    <location>
        <position position="355"/>
    </location>
</feature>
<evidence type="ECO:0000256" key="1">
    <source>
        <dbReference type="ARBA" id="ARBA00001231"/>
    </source>
</evidence>
<dbReference type="GO" id="GO:0006689">
    <property type="term" value="P:ganglioside catabolic process"/>
    <property type="evidence" value="ECO:0007669"/>
    <property type="project" value="TreeGrafter"/>
</dbReference>
<comment type="catalytic activity">
    <reaction evidence="1 7">
        <text>Hydrolysis of terminal non-reducing N-acetyl-D-hexosamine residues in N-acetyl-beta-D-hexosaminides.</text>
        <dbReference type="EC" id="3.2.1.52"/>
    </reaction>
</comment>
<keyword evidence="14" id="KW-1185">Reference proteome</keyword>
<dbReference type="EMBL" id="JAVRJZ010000021">
    <property type="protein sequence ID" value="KAK2704849.1"/>
    <property type="molecule type" value="Genomic_DNA"/>
</dbReference>
<keyword evidence="5" id="KW-0325">Glycoprotein</keyword>
<dbReference type="GO" id="GO:0016020">
    <property type="term" value="C:membrane"/>
    <property type="evidence" value="ECO:0007669"/>
    <property type="project" value="TreeGrafter"/>
</dbReference>
<feature type="domain" description="Glycoside hydrolase family 20 catalytic" evidence="11">
    <location>
        <begin position="198"/>
        <end position="517"/>
    </location>
</feature>
<dbReference type="Gene3D" id="3.30.379.10">
    <property type="entry name" value="Chitobiase/beta-hexosaminidase domain 2-like"/>
    <property type="match status" value="1"/>
</dbReference>
<dbReference type="InterPro" id="IPR025705">
    <property type="entry name" value="Beta_hexosaminidase_sua/sub"/>
</dbReference>
<evidence type="ECO:0000313" key="13">
    <source>
        <dbReference type="EMBL" id="KAK2704849.1"/>
    </source>
</evidence>
<evidence type="ECO:0000256" key="5">
    <source>
        <dbReference type="ARBA" id="ARBA00023180"/>
    </source>
</evidence>
<evidence type="ECO:0000256" key="9">
    <source>
        <dbReference type="PIRSR" id="PIRSR001093-2"/>
    </source>
</evidence>
<organism evidence="13 14">
    <name type="scientific">Artemia franciscana</name>
    <name type="common">Brine shrimp</name>
    <name type="synonym">Artemia sanfranciscana</name>
    <dbReference type="NCBI Taxonomy" id="6661"/>
    <lineage>
        <taxon>Eukaryota</taxon>
        <taxon>Metazoa</taxon>
        <taxon>Ecdysozoa</taxon>
        <taxon>Arthropoda</taxon>
        <taxon>Crustacea</taxon>
        <taxon>Branchiopoda</taxon>
        <taxon>Anostraca</taxon>
        <taxon>Artemiidae</taxon>
        <taxon>Artemia</taxon>
    </lineage>
</organism>
<feature type="disulfide bond" evidence="9">
    <location>
        <begin position="308"/>
        <end position="360"/>
    </location>
</feature>
<keyword evidence="9" id="KW-1015">Disulfide bond</keyword>
<sequence>MTPKSVFGFSILNLGLCVTVLALDTEDFPFNLPKGSGPWIRPTVGNPWPFPQQWKTSNEFLVIRPNLFQFKTLQSKCELLDIAFKRYYDLVFRPPRLFRCKSCKRHKHWKSDSSFVGYLDTLNIFLNRPCTEKPELNMDEHYELKIDTDDNPGEALLVSQSVWGILRGLETFSQIIYSSPNGIAFQVNRTYVNDFPRFSHRGLLLDTSRHYLSPRIIKKNLDLMAQSKLNVFHWHITDDPSFPFESEKFPQLSALGAFNRYSHTYTKSDVREIIEYARLRGIRVIPEFDTPGHTQSFGNALPQLLTPCFGKDGKPDGTFGPMNPVLNSTYKFMEEFFSEISTTFPDHYLHLGGDEVPFECWASNPHIVDFMKRNGFVGNYSRLEQFYMQKLTDIVDSLQKGYIVWQEVFDNNVELANDTVIHVWKGEDLYSKEMAKVTSAGFQAILSSPWYLNYLHYGIDWPRYYMADPHNFSGSDEQKRLVIGGEACMWGEFVDNTNVIPLTWPRASVVAERLWSAKTVTDAKKAAPRLEEHRCRMVIRGFNVEPSNGVNFCQVAWD</sequence>
<evidence type="ECO:0000256" key="3">
    <source>
        <dbReference type="ARBA" id="ARBA00022729"/>
    </source>
</evidence>
<comment type="caution">
    <text evidence="13">The sequence shown here is derived from an EMBL/GenBank/DDBJ whole genome shotgun (WGS) entry which is preliminary data.</text>
</comment>
<evidence type="ECO:0000259" key="11">
    <source>
        <dbReference type="Pfam" id="PF00728"/>
    </source>
</evidence>
<keyword evidence="4 7" id="KW-0378">Hydrolase</keyword>
<dbReference type="SUPFAM" id="SSF51445">
    <property type="entry name" value="(Trans)glycosidases"/>
    <property type="match status" value="1"/>
</dbReference>
<evidence type="ECO:0000256" key="10">
    <source>
        <dbReference type="SAM" id="SignalP"/>
    </source>
</evidence>
<evidence type="ECO:0000259" key="12">
    <source>
        <dbReference type="Pfam" id="PF14845"/>
    </source>
</evidence>
<dbReference type="AlphaFoldDB" id="A0AA88KWI6"/>
<dbReference type="PANTHER" id="PTHR22600">
    <property type="entry name" value="BETA-HEXOSAMINIDASE"/>
    <property type="match status" value="1"/>
</dbReference>
<dbReference type="GO" id="GO:0030203">
    <property type="term" value="P:glycosaminoglycan metabolic process"/>
    <property type="evidence" value="ECO:0007669"/>
    <property type="project" value="TreeGrafter"/>
</dbReference>
<comment type="similarity">
    <text evidence="2 7">Belongs to the glycosyl hydrolase 20 family.</text>
</comment>
<evidence type="ECO:0000256" key="8">
    <source>
        <dbReference type="PIRSR" id="PIRSR001093-1"/>
    </source>
</evidence>
<feature type="chain" id="PRO_5041723100" description="Beta-hexosaminidase" evidence="10">
    <location>
        <begin position="23"/>
        <end position="558"/>
    </location>
</feature>
<evidence type="ECO:0000256" key="4">
    <source>
        <dbReference type="ARBA" id="ARBA00022801"/>
    </source>
</evidence>
<proteinExistence type="inferred from homology"/>
<name>A0AA88KWI6_ARTSF</name>
<dbReference type="InterPro" id="IPR015883">
    <property type="entry name" value="Glyco_hydro_20_cat"/>
</dbReference>
<dbReference type="CDD" id="cd06562">
    <property type="entry name" value="GH20_HexA_HexB-like"/>
    <property type="match status" value="1"/>
</dbReference>
<accession>A0AA88KWI6</accession>
<feature type="domain" description="Beta-hexosaminidase eukaryotic type N-terminal" evidence="12">
    <location>
        <begin position="47"/>
        <end position="175"/>
    </location>
</feature>
<dbReference type="Gene3D" id="3.20.20.80">
    <property type="entry name" value="Glycosidases"/>
    <property type="match status" value="1"/>
</dbReference>
<evidence type="ECO:0000256" key="6">
    <source>
        <dbReference type="ARBA" id="ARBA00023295"/>
    </source>
</evidence>
<keyword evidence="6 7" id="KW-0326">Glycosidase</keyword>
<dbReference type="Pfam" id="PF14845">
    <property type="entry name" value="Glycohydro_20b2"/>
    <property type="match status" value="1"/>
</dbReference>